<proteinExistence type="predicted"/>
<dbReference type="InterPro" id="IPR001769">
    <property type="entry name" value="Gingipain"/>
</dbReference>
<dbReference type="KEGG" id="wfu:AXE80_09575"/>
<dbReference type="SUPFAM" id="SSF52129">
    <property type="entry name" value="Caspase-like"/>
    <property type="match status" value="1"/>
</dbReference>
<dbReference type="Gene3D" id="3.40.50.1460">
    <property type="match status" value="1"/>
</dbReference>
<dbReference type="NCBIfam" id="TIGR04183">
    <property type="entry name" value="Por_Secre_tail"/>
    <property type="match status" value="1"/>
</dbReference>
<dbReference type="NCBIfam" id="NF033707">
    <property type="entry name" value="T9SS_sortase"/>
    <property type="match status" value="1"/>
</dbReference>
<dbReference type="CDD" id="cd02258">
    <property type="entry name" value="Peptidase_C25_N"/>
    <property type="match status" value="1"/>
</dbReference>
<dbReference type="Pfam" id="PF01364">
    <property type="entry name" value="Peptidase_C25"/>
    <property type="match status" value="1"/>
</dbReference>
<evidence type="ECO:0000313" key="3">
    <source>
        <dbReference type="EMBL" id="ANW96514.1"/>
    </source>
</evidence>
<dbReference type="Gene3D" id="2.60.40.4070">
    <property type="match status" value="1"/>
</dbReference>
<sequence length="1290" mass="144378">MKLQYLIFFFLGTFLMFGQENLSFSIDWKQQNEPTINDNIWTGTDVFLQNEFIPLYVKQWKKEKTGNLNNINFSNIITTKIASNALGVLNIKKLPNNFNPLLTIVKERGVEYYSIQANGMYKNSNGEVFQVQSFNVSYGLGIAERSTTALKSFKTGQTSVVTSSVLNTGTWYKIAIDKTGVFKIDADFLNSIGIQTSSLNPRKIRVFGNGGAMLPELLSQPRKEDLTENAIYVAGENDGVFNENDYVLFYAQGPISWSLSDRNSISHKQNIYSNYGYYFINVDSGTDGKRISNQAVINNSKTIDVTTFTDYLLHEKELFNYIRVGRKWFGENFTVNNEQGFTFNFPNIVNTTPVLVKGNFSAKSVSTSSFYSVNYNNINVFNSSITSSGKLAFRDVKGTGSFTPVNDNIVLNVQWNNNGDLSALAYLDYLEVIADRNLTATGKQFGFLNFNSKTTGEVLEYQISNDNDIDFIWNVTDHTNPKRVIDTDINTSSFKFKELTNGELEKYQVVKISDAYAPIKLSNGANVANQNLHDLKDIQYIIITKKEFINEANRIRDYHRNNTSISETNSEKIKVEVIDIEKIYNEFGSGAPDITAIRDFAKFLYDNSSSEDTRLKYLCLFGDASFDYKGIIYKDTQIVPAYLSTVSNSLTSSYNSDDYYGYLDELDDTQDNGELQVTGKLDIVTGRIPVGTITKANQYVTKLLNYYSSKSNGSWKNKITLLGDDGQEGSDQSLIRYLEDSALKIEVNNPNLNLAKLYTDAFKEEITSGGGRYPEVTKRFHEAFNTGSLVINYFGHGNNFALGQETYLDIPAIRSFRNLNNQPLFITVTCDFSRFDDPIILSGGEELIEGAYGGAVAMITTTREISIFAGNTINRYLADYLYAFDGQTRTAAEALKDVKNNVGLSNEFFVYFFGDPAMKLSLPKEGVEISKIEKYTTDPVSGNVSLQEITELNALSKVKVTGSIKENGSVLSNFNGTLSVTLFDKEIDRKTLLNEGSGTVVNFKSLESKVFVGEASVNNGNFSFDFILSKDVSVSPENAKFSFYAESESTERIGSDFDFKVGGIDVDAPDDDTPPVIQLFMDDETFTDGGNTSTSPKLIAKIQDDSGVNTSLNSIGHNITVVIDGDLANPISLNEFYTTEKDDFTKGIVTYKLPELTPGNHTITFKAWDTYNNSSTQTLSFYAQEDKGFKLSRVLNYPNPFINHTEFWFKNNRQGDPVEITVQIYTLSGKLIKTIYASDPNLDEISRVVTWDGKDDFGNKLGKGVYVYKLTVKEIITGQSDEKIEKLVIL</sequence>
<dbReference type="RefSeq" id="WP_083194641.1">
    <property type="nucleotide sequence ID" value="NZ_CP014224.1"/>
</dbReference>
<evidence type="ECO:0000259" key="2">
    <source>
        <dbReference type="Pfam" id="PF01364"/>
    </source>
</evidence>
<dbReference type="OrthoDB" id="9809780at2"/>
<dbReference type="Gene3D" id="3.40.50.10390">
    <property type="entry name" value="Gingipain r, domain 1"/>
    <property type="match status" value="1"/>
</dbReference>
<dbReference type="Proteomes" id="UP000092967">
    <property type="component" value="Chromosome"/>
</dbReference>
<name>A0A1B1Y6Z8_9FLAO</name>
<evidence type="ECO:0000313" key="4">
    <source>
        <dbReference type="Proteomes" id="UP000092967"/>
    </source>
</evidence>
<protein>
    <recommendedName>
        <fullName evidence="2">Gingipain domain-containing protein</fullName>
    </recommendedName>
</protein>
<dbReference type="EMBL" id="CP014224">
    <property type="protein sequence ID" value="ANW96514.1"/>
    <property type="molecule type" value="Genomic_DNA"/>
</dbReference>
<organism evidence="3 4">
    <name type="scientific">Wenyingzhuangia fucanilytica</name>
    <dbReference type="NCBI Taxonomy" id="1790137"/>
    <lineage>
        <taxon>Bacteria</taxon>
        <taxon>Pseudomonadati</taxon>
        <taxon>Bacteroidota</taxon>
        <taxon>Flavobacteriia</taxon>
        <taxon>Flavobacteriales</taxon>
        <taxon>Flavobacteriaceae</taxon>
        <taxon>Wenyingzhuangia</taxon>
    </lineage>
</organism>
<keyword evidence="1" id="KW-0732">Signal</keyword>
<gene>
    <name evidence="3" type="ORF">AXE80_09575</name>
</gene>
<dbReference type="InterPro" id="IPR029031">
    <property type="entry name" value="Gingipain_N_sf"/>
</dbReference>
<dbReference type="InterPro" id="IPR026444">
    <property type="entry name" value="Secre_tail"/>
</dbReference>
<feature type="domain" description="Gingipain" evidence="2">
    <location>
        <begin position="540"/>
        <end position="920"/>
    </location>
</feature>
<keyword evidence="4" id="KW-1185">Reference proteome</keyword>
<accession>A0A1B1Y6Z8</accession>
<dbReference type="STRING" id="1790137.AXE80_09575"/>
<dbReference type="InterPro" id="IPR029030">
    <property type="entry name" value="Caspase-like_dom_sf"/>
</dbReference>
<dbReference type="GO" id="GO:0008234">
    <property type="term" value="F:cysteine-type peptidase activity"/>
    <property type="evidence" value="ECO:0007669"/>
    <property type="project" value="InterPro"/>
</dbReference>
<evidence type="ECO:0000256" key="1">
    <source>
        <dbReference type="ARBA" id="ARBA00022729"/>
    </source>
</evidence>
<reference evidence="3 4" key="1">
    <citation type="submission" date="2016-02" db="EMBL/GenBank/DDBJ databases">
        <authorList>
            <person name="Wen L."/>
            <person name="He K."/>
            <person name="Yang H."/>
        </authorList>
    </citation>
    <scope>NUCLEOTIDE SEQUENCE [LARGE SCALE GENOMIC DNA]</scope>
    <source>
        <strain evidence="3 4">CZ1127</strain>
    </source>
</reference>
<dbReference type="GO" id="GO:0006508">
    <property type="term" value="P:proteolysis"/>
    <property type="evidence" value="ECO:0007669"/>
    <property type="project" value="InterPro"/>
</dbReference>